<evidence type="ECO:0000256" key="5">
    <source>
        <dbReference type="ARBA" id="ARBA00022801"/>
    </source>
</evidence>
<keyword evidence="7" id="KW-0482">Metalloprotease</keyword>
<dbReference type="STRING" id="1629334.Cva_01429"/>
<evidence type="ECO:0000259" key="10">
    <source>
        <dbReference type="Pfam" id="PF01551"/>
    </source>
</evidence>
<dbReference type="GO" id="GO:0030313">
    <property type="term" value="C:cell envelope"/>
    <property type="evidence" value="ECO:0007669"/>
    <property type="project" value="UniProtKB-SubCell"/>
</dbReference>
<dbReference type="OrthoDB" id="9805070at2"/>
<sequence length="466" mass="52663">MLKRAVILRLIVGTFFILAAFSYAFYDFFTHRPSSIERVLPPLPNIPDDQICKEGAIKSDEEKGPYDLTLTITKGDTLLSILVDAQIDKKQAHEIIALLKKHFDPTSLKPQHEIYLTYIKDEETPGNRLVESLYFRPVIDKEYWISLDKNGKFVFEKNDIKLNKITREARGKINDSLYADAGKQGVPTKILHQMIQAFSYDVDFQRSFQPGDEFGLLYDMRADEDGVREEAGELLYATLSLKNKKLHLYNFKLKNGAQGFYNQHGESVKKGLLRTPIDGARISSRFCKNRKHPILGYTRAHKGIDFAAPMGTPIMASGDGVVARASPYAGYGNYIRIKHNKEFSTAYAHLSRFAKGLRAGKSVKQGQIIGYVGSTGSATGPHLHYELIRHNIQIDPASVKMMPAAKLAGKELQDFKSIKDLINRQYHELYLAKMAQTEMSSDTEEEEDEDEAREIFITETPADESP</sequence>
<evidence type="ECO:0000256" key="9">
    <source>
        <dbReference type="SAM" id="Phobius"/>
    </source>
</evidence>
<keyword evidence="9" id="KW-1133">Transmembrane helix</keyword>
<dbReference type="InterPro" id="IPR050570">
    <property type="entry name" value="Cell_wall_metabolism_enzyme"/>
</dbReference>
<dbReference type="Pfam" id="PF19425">
    <property type="entry name" value="Csd3_N2"/>
    <property type="match status" value="1"/>
</dbReference>
<dbReference type="EMBL" id="BBVC01000089">
    <property type="protein sequence ID" value="GAO98761.1"/>
    <property type="molecule type" value="Genomic_DNA"/>
</dbReference>
<comment type="caution">
    <text evidence="12">The sequence shown here is derived from an EMBL/GenBank/DDBJ whole genome shotgun (WGS) entry which is preliminary data.</text>
</comment>
<protein>
    <submittedName>
        <fullName evidence="12">Murein DD-endopeptidase MepM</fullName>
    </submittedName>
</protein>
<keyword evidence="4" id="KW-0479">Metal-binding</keyword>
<dbReference type="InterPro" id="IPR045834">
    <property type="entry name" value="Csd3_N2"/>
</dbReference>
<gene>
    <name evidence="12" type="primary">mepM</name>
    <name evidence="12" type="ORF">Cva_01429</name>
</gene>
<feature type="transmembrane region" description="Helical" evidence="9">
    <location>
        <begin position="7"/>
        <end position="26"/>
    </location>
</feature>
<evidence type="ECO:0000256" key="8">
    <source>
        <dbReference type="SAM" id="MobiDB-lite"/>
    </source>
</evidence>
<evidence type="ECO:0000259" key="11">
    <source>
        <dbReference type="Pfam" id="PF19425"/>
    </source>
</evidence>
<reference evidence="12 13" key="1">
    <citation type="submission" date="2015-03" db="EMBL/GenBank/DDBJ databases">
        <title>Caedibacter varicaedens, whole genome shotgun sequence.</title>
        <authorList>
            <person name="Suzuki H."/>
            <person name="Dapper A.L."/>
            <person name="Gibson A.K."/>
            <person name="Jackson C."/>
            <person name="Lee H."/>
            <person name="Pejaver V.R."/>
            <person name="Doak T."/>
            <person name="Lynch M."/>
        </authorList>
    </citation>
    <scope>NUCLEOTIDE SEQUENCE [LARGE SCALE GENOMIC DNA]</scope>
</reference>
<keyword evidence="9" id="KW-0812">Transmembrane</keyword>
<keyword evidence="13" id="KW-1185">Reference proteome</keyword>
<dbReference type="CDD" id="cd12797">
    <property type="entry name" value="M23_peptidase"/>
    <property type="match status" value="1"/>
</dbReference>
<dbReference type="GO" id="GO:0004222">
    <property type="term" value="F:metalloendopeptidase activity"/>
    <property type="evidence" value="ECO:0007669"/>
    <property type="project" value="TreeGrafter"/>
</dbReference>
<feature type="compositionally biased region" description="Acidic residues" evidence="8">
    <location>
        <begin position="441"/>
        <end position="452"/>
    </location>
</feature>
<evidence type="ECO:0000313" key="12">
    <source>
        <dbReference type="EMBL" id="GAO98761.1"/>
    </source>
</evidence>
<keyword evidence="3" id="KW-0645">Protease</keyword>
<dbReference type="Proteomes" id="UP000036771">
    <property type="component" value="Unassembled WGS sequence"/>
</dbReference>
<evidence type="ECO:0000256" key="2">
    <source>
        <dbReference type="ARBA" id="ARBA00004196"/>
    </source>
</evidence>
<feature type="domain" description="Csd3-like second N-terminal" evidence="11">
    <location>
        <begin position="167"/>
        <end position="286"/>
    </location>
</feature>
<keyword evidence="5" id="KW-0378">Hydrolase</keyword>
<evidence type="ECO:0000256" key="3">
    <source>
        <dbReference type="ARBA" id="ARBA00022670"/>
    </source>
</evidence>
<dbReference type="AlphaFoldDB" id="A0A0K8ME01"/>
<dbReference type="Pfam" id="PF01551">
    <property type="entry name" value="Peptidase_M23"/>
    <property type="match status" value="1"/>
</dbReference>
<dbReference type="InterPro" id="IPR016047">
    <property type="entry name" value="M23ase_b-sheet_dom"/>
</dbReference>
<dbReference type="Gene3D" id="2.70.70.10">
    <property type="entry name" value="Glucose Permease (Domain IIA)"/>
    <property type="match status" value="1"/>
</dbReference>
<keyword evidence="9" id="KW-0472">Membrane</keyword>
<comment type="cofactor">
    <cofactor evidence="1">
        <name>Zn(2+)</name>
        <dbReference type="ChEBI" id="CHEBI:29105"/>
    </cofactor>
</comment>
<dbReference type="GO" id="GO:0046872">
    <property type="term" value="F:metal ion binding"/>
    <property type="evidence" value="ECO:0007669"/>
    <property type="project" value="UniProtKB-KW"/>
</dbReference>
<dbReference type="PANTHER" id="PTHR21666:SF288">
    <property type="entry name" value="CELL DIVISION PROTEIN YTFB"/>
    <property type="match status" value="1"/>
</dbReference>
<evidence type="ECO:0000256" key="4">
    <source>
        <dbReference type="ARBA" id="ARBA00022723"/>
    </source>
</evidence>
<evidence type="ECO:0000256" key="7">
    <source>
        <dbReference type="ARBA" id="ARBA00023049"/>
    </source>
</evidence>
<dbReference type="SUPFAM" id="SSF51261">
    <property type="entry name" value="Duplicated hybrid motif"/>
    <property type="match status" value="1"/>
</dbReference>
<feature type="region of interest" description="Disordered" evidence="8">
    <location>
        <begin position="437"/>
        <end position="466"/>
    </location>
</feature>
<name>A0A0K8ME01_9PROT</name>
<comment type="subcellular location">
    <subcellularLocation>
        <location evidence="2">Cell envelope</location>
    </subcellularLocation>
</comment>
<keyword evidence="6" id="KW-0862">Zinc</keyword>
<evidence type="ECO:0000313" key="13">
    <source>
        <dbReference type="Proteomes" id="UP000036771"/>
    </source>
</evidence>
<accession>A0A0K8ME01</accession>
<evidence type="ECO:0000256" key="1">
    <source>
        <dbReference type="ARBA" id="ARBA00001947"/>
    </source>
</evidence>
<dbReference type="GO" id="GO:0006508">
    <property type="term" value="P:proteolysis"/>
    <property type="evidence" value="ECO:0007669"/>
    <property type="project" value="UniProtKB-KW"/>
</dbReference>
<dbReference type="PANTHER" id="PTHR21666">
    <property type="entry name" value="PEPTIDASE-RELATED"/>
    <property type="match status" value="1"/>
</dbReference>
<dbReference type="Gene3D" id="3.10.450.350">
    <property type="match status" value="1"/>
</dbReference>
<evidence type="ECO:0000256" key="6">
    <source>
        <dbReference type="ARBA" id="ARBA00022833"/>
    </source>
</evidence>
<organism evidence="12 13">
    <name type="scientific">Caedimonas varicaedens</name>
    <dbReference type="NCBI Taxonomy" id="1629334"/>
    <lineage>
        <taxon>Bacteria</taxon>
        <taxon>Pseudomonadati</taxon>
        <taxon>Pseudomonadota</taxon>
        <taxon>Alphaproteobacteria</taxon>
        <taxon>Holosporales</taxon>
        <taxon>Caedimonadaceae</taxon>
        <taxon>Caedimonas</taxon>
    </lineage>
</organism>
<dbReference type="InterPro" id="IPR011055">
    <property type="entry name" value="Dup_hybrid_motif"/>
</dbReference>
<feature type="domain" description="M23ase beta-sheet core" evidence="10">
    <location>
        <begin position="300"/>
        <end position="396"/>
    </location>
</feature>
<proteinExistence type="predicted"/>